<comment type="function">
    <text evidence="8">Transcriptional regulator.</text>
</comment>
<dbReference type="SUPFAM" id="SSF55021">
    <property type="entry name" value="ACT-like"/>
    <property type="match status" value="1"/>
</dbReference>
<dbReference type="PANTHER" id="PTHR34719:SF2">
    <property type="entry name" value="NICKEL-RESPONSIVE REGULATOR"/>
    <property type="match status" value="1"/>
</dbReference>
<accession>A0A1G7SNH1</accession>
<gene>
    <name evidence="11" type="ORF">SAMN05216466_102595</name>
</gene>
<evidence type="ECO:0000256" key="5">
    <source>
        <dbReference type="ARBA" id="ARBA00023015"/>
    </source>
</evidence>
<protein>
    <recommendedName>
        <fullName evidence="8">Putative nickel-responsive regulator</fullName>
    </recommendedName>
</protein>
<organism evidence="11 12">
    <name type="scientific">Paraburkholderia phenazinium</name>
    <dbReference type="NCBI Taxonomy" id="60549"/>
    <lineage>
        <taxon>Bacteria</taxon>
        <taxon>Pseudomonadati</taxon>
        <taxon>Pseudomonadota</taxon>
        <taxon>Betaproteobacteria</taxon>
        <taxon>Burkholderiales</taxon>
        <taxon>Burkholderiaceae</taxon>
        <taxon>Paraburkholderia</taxon>
    </lineage>
</organism>
<dbReference type="GO" id="GO:0003677">
    <property type="term" value="F:DNA binding"/>
    <property type="evidence" value="ECO:0007669"/>
    <property type="project" value="UniProtKB-KW"/>
</dbReference>
<dbReference type="RefSeq" id="WP_090682765.1">
    <property type="nucleotide sequence ID" value="NZ_CADERL010000002.1"/>
</dbReference>
<dbReference type="Proteomes" id="UP000199706">
    <property type="component" value="Unassembled WGS sequence"/>
</dbReference>
<dbReference type="HAMAP" id="MF_00476">
    <property type="entry name" value="NikR"/>
    <property type="match status" value="1"/>
</dbReference>
<comment type="caution">
    <text evidence="8">Lacks conserved residue(s) required for the propagation of feature annotation.</text>
</comment>
<evidence type="ECO:0000256" key="3">
    <source>
        <dbReference type="ARBA" id="ARBA00022596"/>
    </source>
</evidence>
<evidence type="ECO:0000256" key="6">
    <source>
        <dbReference type="ARBA" id="ARBA00023125"/>
    </source>
</evidence>
<dbReference type="InterPro" id="IPR045865">
    <property type="entry name" value="ACT-like_dom_sf"/>
</dbReference>
<dbReference type="Pfam" id="PF08753">
    <property type="entry name" value="NikR_C"/>
    <property type="match status" value="1"/>
</dbReference>
<dbReference type="InterPro" id="IPR010985">
    <property type="entry name" value="Ribbon_hlx_hlx"/>
</dbReference>
<reference evidence="11 12" key="1">
    <citation type="submission" date="2016-10" db="EMBL/GenBank/DDBJ databases">
        <authorList>
            <person name="de Groot N.N."/>
        </authorList>
    </citation>
    <scope>NUCLEOTIDE SEQUENCE [LARGE SCALE GENOMIC DNA]</scope>
    <source>
        <strain evidence="11 12">LMG 2247</strain>
    </source>
</reference>
<dbReference type="PANTHER" id="PTHR34719">
    <property type="entry name" value="NICKEL-RESPONSIVE REGULATOR"/>
    <property type="match status" value="1"/>
</dbReference>
<dbReference type="InterPro" id="IPR014864">
    <property type="entry name" value="TF_NikR_Ni-bd_C"/>
</dbReference>
<evidence type="ECO:0000313" key="12">
    <source>
        <dbReference type="Proteomes" id="UP000199706"/>
    </source>
</evidence>
<evidence type="ECO:0000259" key="9">
    <source>
        <dbReference type="Pfam" id="PF01402"/>
    </source>
</evidence>
<keyword evidence="4" id="KW-0479">Metal-binding</keyword>
<dbReference type="Gene3D" id="1.10.1220.10">
    <property type="entry name" value="Met repressor-like"/>
    <property type="match status" value="1"/>
</dbReference>
<keyword evidence="3" id="KW-0533">Nickel</keyword>
<dbReference type="GO" id="GO:0016151">
    <property type="term" value="F:nickel cation binding"/>
    <property type="evidence" value="ECO:0007669"/>
    <property type="project" value="UniProtKB-UniRule"/>
</dbReference>
<dbReference type="InterPro" id="IPR002145">
    <property type="entry name" value="CopG"/>
</dbReference>
<keyword evidence="6 8" id="KW-0238">DNA-binding</keyword>
<dbReference type="SUPFAM" id="SSF47598">
    <property type="entry name" value="Ribbon-helix-helix"/>
    <property type="match status" value="1"/>
</dbReference>
<evidence type="ECO:0000256" key="2">
    <source>
        <dbReference type="ARBA" id="ARBA00008478"/>
    </source>
</evidence>
<proteinExistence type="inferred from homology"/>
<dbReference type="Pfam" id="PF01402">
    <property type="entry name" value="RHH_1"/>
    <property type="match status" value="1"/>
</dbReference>
<dbReference type="AlphaFoldDB" id="A0A1G7SNH1"/>
<evidence type="ECO:0000259" key="10">
    <source>
        <dbReference type="Pfam" id="PF08753"/>
    </source>
</evidence>
<dbReference type="InterPro" id="IPR022988">
    <property type="entry name" value="Ni_resp_reg_NikR"/>
</dbReference>
<dbReference type="EMBL" id="FNCJ01000002">
    <property type="protein sequence ID" value="SDG24605.1"/>
    <property type="molecule type" value="Genomic_DNA"/>
</dbReference>
<dbReference type="InterPro" id="IPR050192">
    <property type="entry name" value="CopG/NikR_regulator"/>
</dbReference>
<dbReference type="GO" id="GO:0003700">
    <property type="term" value="F:DNA-binding transcription factor activity"/>
    <property type="evidence" value="ECO:0007669"/>
    <property type="project" value="UniProtKB-UniRule"/>
</dbReference>
<dbReference type="CDD" id="cd22231">
    <property type="entry name" value="RHH_NikR_HicB-like"/>
    <property type="match status" value="1"/>
</dbReference>
<feature type="domain" description="Transcription factor NikR nickel binding C-terminal" evidence="10">
    <location>
        <begin position="56"/>
        <end position="132"/>
    </location>
</feature>
<name>A0A1G7SNH1_9BURK</name>
<dbReference type="InterPro" id="IPR027271">
    <property type="entry name" value="Acetolactate_synth/TF_NikR_C"/>
</dbReference>
<dbReference type="Gene3D" id="3.30.70.1150">
    <property type="entry name" value="ACT-like. Chain A, domain 2"/>
    <property type="match status" value="1"/>
</dbReference>
<evidence type="ECO:0000256" key="1">
    <source>
        <dbReference type="ARBA" id="ARBA00001967"/>
    </source>
</evidence>
<comment type="similarity">
    <text evidence="2 8">Belongs to the transcriptional regulatory CopG/NikR family.</text>
</comment>
<dbReference type="GO" id="GO:0010045">
    <property type="term" value="P:response to nickel cation"/>
    <property type="evidence" value="ECO:0007669"/>
    <property type="project" value="InterPro"/>
</dbReference>
<evidence type="ECO:0000256" key="8">
    <source>
        <dbReference type="HAMAP-Rule" id="MF_00476"/>
    </source>
</evidence>
<dbReference type="NCBIfam" id="NF002815">
    <property type="entry name" value="PRK02967.1"/>
    <property type="match status" value="1"/>
</dbReference>
<evidence type="ECO:0000256" key="4">
    <source>
        <dbReference type="ARBA" id="ARBA00022723"/>
    </source>
</evidence>
<keyword evidence="5 8" id="KW-0805">Transcription regulation</keyword>
<sequence length="155" mass="17551">MQRITITIDDDLLAAVDALVAQRGYTSRSEAFRDIVRETQVTQVREQQDASDSQCVATLTYVYDHATRDLARRITQAHHDRHDLAVASMRIHLDHESLLESSVLRGRAHDVAAFADGLTSQRGVRYAHLHTIPVTIEHARHHHGDDAPHHEHLHV</sequence>
<dbReference type="InterPro" id="IPR013321">
    <property type="entry name" value="Arc_rbn_hlx_hlx"/>
</dbReference>
<comment type="cofactor">
    <cofactor evidence="1">
        <name>Ni(2+)</name>
        <dbReference type="ChEBI" id="CHEBI:49786"/>
    </cofactor>
</comment>
<dbReference type="OrthoDB" id="9806294at2"/>
<keyword evidence="7 8" id="KW-0804">Transcription</keyword>
<evidence type="ECO:0000256" key="7">
    <source>
        <dbReference type="ARBA" id="ARBA00023163"/>
    </source>
</evidence>
<feature type="domain" description="Ribbon-helix-helix protein CopG" evidence="9">
    <location>
        <begin position="3"/>
        <end position="38"/>
    </location>
</feature>
<dbReference type="NCBIfam" id="NF003381">
    <property type="entry name" value="PRK04460.1"/>
    <property type="match status" value="1"/>
</dbReference>
<evidence type="ECO:0000313" key="11">
    <source>
        <dbReference type="EMBL" id="SDG24605.1"/>
    </source>
</evidence>